<dbReference type="GO" id="GO:0061630">
    <property type="term" value="F:ubiquitin protein ligase activity"/>
    <property type="evidence" value="ECO:0007669"/>
    <property type="project" value="UniProtKB-EC"/>
</dbReference>
<feature type="domain" description="RING-type" evidence="11">
    <location>
        <begin position="70"/>
        <end position="110"/>
    </location>
</feature>
<comment type="pathway">
    <text evidence="2">Protein modification; protein ubiquitination.</text>
</comment>
<sequence length="316" mass="35738">MAPTNNNSDAANAAAGAEQVFHPLSRYQEPHLDAHLTLFDLHRCPRAKAKDSDSFRLSIPLKTLNEEFTCPICLGYMRKTSMVMECLHRFCEECIQKCLRIGKKECPSCRIKIPTRRSLRPDTKFDAIVSCILGPLEELEKEEEREAERAKEKHKLYAATRKRGMMDQASSVAAQRGRGKKAARTTAATANASAADGDEAKEDDEEVVLERRSTAQPIEMEPSPLVAIELRRHPQEHRVERIMRPLLKVHGNMTIGILKKFISSKLSYDRQPLDFQITIRGGGEAVELEDTLPIGDIRWFKQPPDPVTVLHYRLSP</sequence>
<dbReference type="SUPFAM" id="SSF57850">
    <property type="entry name" value="RING/U-box"/>
    <property type="match status" value="1"/>
</dbReference>
<keyword evidence="7" id="KW-0862">Zinc</keyword>
<name>A0A7S1YM11_9STRA</name>
<dbReference type="GO" id="GO:0000151">
    <property type="term" value="C:ubiquitin ligase complex"/>
    <property type="evidence" value="ECO:0007669"/>
    <property type="project" value="InterPro"/>
</dbReference>
<organism evidence="12">
    <name type="scientific">Grammatophora oceanica</name>
    <dbReference type="NCBI Taxonomy" id="210454"/>
    <lineage>
        <taxon>Eukaryota</taxon>
        <taxon>Sar</taxon>
        <taxon>Stramenopiles</taxon>
        <taxon>Ochrophyta</taxon>
        <taxon>Bacillariophyta</taxon>
        <taxon>Fragilariophyceae</taxon>
        <taxon>Fragilariophycidae</taxon>
        <taxon>Rhabdonematales</taxon>
        <taxon>Grammatophoraceae</taxon>
        <taxon>Grammatophora</taxon>
    </lineage>
</organism>
<feature type="compositionally biased region" description="Low complexity" evidence="10">
    <location>
        <begin position="184"/>
        <end position="195"/>
    </location>
</feature>
<evidence type="ECO:0000256" key="7">
    <source>
        <dbReference type="ARBA" id="ARBA00022833"/>
    </source>
</evidence>
<dbReference type="InterPro" id="IPR043540">
    <property type="entry name" value="RING1/RING2"/>
</dbReference>
<dbReference type="UniPathway" id="UPA00143"/>
<feature type="compositionally biased region" description="Acidic residues" evidence="10">
    <location>
        <begin position="196"/>
        <end position="206"/>
    </location>
</feature>
<reference evidence="12" key="1">
    <citation type="submission" date="2021-01" db="EMBL/GenBank/DDBJ databases">
        <authorList>
            <person name="Corre E."/>
            <person name="Pelletier E."/>
            <person name="Niang G."/>
            <person name="Scheremetjew M."/>
            <person name="Finn R."/>
            <person name="Kale V."/>
            <person name="Holt S."/>
            <person name="Cochrane G."/>
            <person name="Meng A."/>
            <person name="Brown T."/>
            <person name="Cohen L."/>
        </authorList>
    </citation>
    <scope>NUCLEOTIDE SEQUENCE</scope>
    <source>
        <strain evidence="12">CCMP 410</strain>
    </source>
</reference>
<dbReference type="AlphaFoldDB" id="A0A7S1YM11"/>
<dbReference type="InterPro" id="IPR001841">
    <property type="entry name" value="Znf_RING"/>
</dbReference>
<dbReference type="PANTHER" id="PTHR46076">
    <property type="entry name" value="E3 UBIQUITIN-PROTEIN LIGASE RING1 / RING 2 FAMILY MEMBER"/>
    <property type="match status" value="1"/>
</dbReference>
<dbReference type="InterPro" id="IPR013083">
    <property type="entry name" value="Znf_RING/FYVE/PHD"/>
</dbReference>
<dbReference type="Pfam" id="PF00097">
    <property type="entry name" value="zf-C3HC4"/>
    <property type="match status" value="1"/>
</dbReference>
<keyword evidence="6 8" id="KW-0863">Zinc-finger</keyword>
<dbReference type="GO" id="GO:0031519">
    <property type="term" value="C:PcG protein complex"/>
    <property type="evidence" value="ECO:0007669"/>
    <property type="project" value="TreeGrafter"/>
</dbReference>
<gene>
    <name evidence="12" type="ORF">GOCE00092_LOCUS25917</name>
</gene>
<evidence type="ECO:0000256" key="5">
    <source>
        <dbReference type="ARBA" id="ARBA00022723"/>
    </source>
</evidence>
<evidence type="ECO:0000256" key="6">
    <source>
        <dbReference type="ARBA" id="ARBA00022771"/>
    </source>
</evidence>
<evidence type="ECO:0000256" key="8">
    <source>
        <dbReference type="PROSITE-ProRule" id="PRU00175"/>
    </source>
</evidence>
<dbReference type="PANTHER" id="PTHR46076:SF3">
    <property type="entry name" value="E3 UBIQUITIN-PROTEIN LIGASE RING1"/>
    <property type="match status" value="1"/>
</dbReference>
<dbReference type="EC" id="2.3.2.27" evidence="3"/>
<dbReference type="GO" id="GO:0016567">
    <property type="term" value="P:protein ubiquitination"/>
    <property type="evidence" value="ECO:0007669"/>
    <property type="project" value="UniProtKB-UniPathway"/>
</dbReference>
<dbReference type="SMART" id="SM00184">
    <property type="entry name" value="RING"/>
    <property type="match status" value="1"/>
</dbReference>
<dbReference type="Gene3D" id="3.30.40.10">
    <property type="entry name" value="Zinc/RING finger domain, C3HC4 (zinc finger)"/>
    <property type="match status" value="1"/>
</dbReference>
<evidence type="ECO:0000256" key="9">
    <source>
        <dbReference type="SAM" id="Coils"/>
    </source>
</evidence>
<comment type="catalytic activity">
    <reaction evidence="1">
        <text>S-ubiquitinyl-[E2 ubiquitin-conjugating enzyme]-L-cysteine + [acceptor protein]-L-lysine = [E2 ubiquitin-conjugating enzyme]-L-cysteine + N(6)-ubiquitinyl-[acceptor protein]-L-lysine.</text>
        <dbReference type="EC" id="2.3.2.27"/>
    </reaction>
</comment>
<feature type="coiled-coil region" evidence="9">
    <location>
        <begin position="133"/>
        <end position="160"/>
    </location>
</feature>
<dbReference type="EMBL" id="HBGK01049436">
    <property type="protein sequence ID" value="CAD9309275.1"/>
    <property type="molecule type" value="Transcribed_RNA"/>
</dbReference>
<dbReference type="InterPro" id="IPR018957">
    <property type="entry name" value="Znf_C3HC4_RING-type"/>
</dbReference>
<evidence type="ECO:0000259" key="11">
    <source>
        <dbReference type="PROSITE" id="PS50089"/>
    </source>
</evidence>
<dbReference type="GO" id="GO:0003682">
    <property type="term" value="F:chromatin binding"/>
    <property type="evidence" value="ECO:0007669"/>
    <property type="project" value="TreeGrafter"/>
</dbReference>
<dbReference type="Gene3D" id="3.10.20.90">
    <property type="entry name" value="Phosphatidylinositol 3-kinase Catalytic Subunit, Chain A, domain 1"/>
    <property type="match status" value="1"/>
</dbReference>
<keyword evidence="5" id="KW-0479">Metal-binding</keyword>
<dbReference type="CDD" id="cd16531">
    <property type="entry name" value="RING-HC_RING1-like"/>
    <property type="match status" value="1"/>
</dbReference>
<dbReference type="InterPro" id="IPR017907">
    <property type="entry name" value="Znf_RING_CS"/>
</dbReference>
<keyword evidence="4" id="KW-0808">Transferase</keyword>
<evidence type="ECO:0000256" key="2">
    <source>
        <dbReference type="ARBA" id="ARBA00004906"/>
    </source>
</evidence>
<dbReference type="PROSITE" id="PS00518">
    <property type="entry name" value="ZF_RING_1"/>
    <property type="match status" value="1"/>
</dbReference>
<evidence type="ECO:0000313" key="12">
    <source>
        <dbReference type="EMBL" id="CAD9309275.1"/>
    </source>
</evidence>
<evidence type="ECO:0000256" key="10">
    <source>
        <dbReference type="SAM" id="MobiDB-lite"/>
    </source>
</evidence>
<feature type="region of interest" description="Disordered" evidence="10">
    <location>
        <begin position="161"/>
        <end position="206"/>
    </location>
</feature>
<dbReference type="PROSITE" id="PS50089">
    <property type="entry name" value="ZF_RING_2"/>
    <property type="match status" value="1"/>
</dbReference>
<dbReference type="GO" id="GO:0008270">
    <property type="term" value="F:zinc ion binding"/>
    <property type="evidence" value="ECO:0007669"/>
    <property type="project" value="UniProtKB-KW"/>
</dbReference>
<keyword evidence="9" id="KW-0175">Coiled coil</keyword>
<evidence type="ECO:0000256" key="1">
    <source>
        <dbReference type="ARBA" id="ARBA00000900"/>
    </source>
</evidence>
<accession>A0A7S1YM11</accession>
<proteinExistence type="predicted"/>
<evidence type="ECO:0000256" key="4">
    <source>
        <dbReference type="ARBA" id="ARBA00022679"/>
    </source>
</evidence>
<protein>
    <recommendedName>
        <fullName evidence="3">RING-type E3 ubiquitin transferase</fullName>
        <ecNumber evidence="3">2.3.2.27</ecNumber>
    </recommendedName>
</protein>
<evidence type="ECO:0000256" key="3">
    <source>
        <dbReference type="ARBA" id="ARBA00012483"/>
    </source>
</evidence>